<dbReference type="GO" id="GO:0006631">
    <property type="term" value="P:fatty acid metabolic process"/>
    <property type="evidence" value="ECO:0007669"/>
    <property type="project" value="UniProtKB-KW"/>
</dbReference>
<keyword evidence="9" id="KW-0443">Lipid metabolism</keyword>
<evidence type="ECO:0000256" key="17">
    <source>
        <dbReference type="ARBA" id="ARBA00073438"/>
    </source>
</evidence>
<evidence type="ECO:0000256" key="12">
    <source>
        <dbReference type="ARBA" id="ARBA00023140"/>
    </source>
</evidence>
<keyword evidence="22" id="KW-1185">Reference proteome</keyword>
<dbReference type="EMBL" id="JADGJH010000927">
    <property type="protein sequence ID" value="KAJ3120893.1"/>
    <property type="molecule type" value="Genomic_DNA"/>
</dbReference>
<keyword evidence="4" id="KW-0813">Transport</keyword>
<evidence type="ECO:0000256" key="8">
    <source>
        <dbReference type="ARBA" id="ARBA00022946"/>
    </source>
</evidence>
<dbReference type="InterPro" id="IPR000542">
    <property type="entry name" value="Carn_acyl_trans"/>
</dbReference>
<evidence type="ECO:0000256" key="18">
    <source>
        <dbReference type="PIRSR" id="PIRSR600542-1"/>
    </source>
</evidence>
<evidence type="ECO:0000256" key="9">
    <source>
        <dbReference type="ARBA" id="ARBA00023098"/>
    </source>
</evidence>
<protein>
    <recommendedName>
        <fullName evidence="17">Carnitine O-acetyltransferase, mitochondrial</fullName>
        <ecNumber evidence="16">2.3.1.7</ecNumber>
    </recommendedName>
</protein>
<dbReference type="AlphaFoldDB" id="A0AAD5SZJ1"/>
<dbReference type="InterPro" id="IPR039551">
    <property type="entry name" value="Cho/carn_acyl_trans"/>
</dbReference>
<dbReference type="InterPro" id="IPR042231">
    <property type="entry name" value="Cho/carn_acyl_trans_2"/>
</dbReference>
<dbReference type="SUPFAM" id="SSF52777">
    <property type="entry name" value="CoA-dependent acyltransferases"/>
    <property type="match status" value="2"/>
</dbReference>
<evidence type="ECO:0000256" key="4">
    <source>
        <dbReference type="ARBA" id="ARBA00022448"/>
    </source>
</evidence>
<dbReference type="Pfam" id="PF00755">
    <property type="entry name" value="Carn_acyltransf"/>
    <property type="match status" value="1"/>
</dbReference>
<dbReference type="PANTHER" id="PTHR22589:SF103">
    <property type="entry name" value="CARNITINE O-ACETYL-TRANSFERASE, ISOFORM A-RELATED"/>
    <property type="match status" value="1"/>
</dbReference>
<keyword evidence="7" id="KW-0276">Fatty acid metabolism</keyword>
<comment type="catalytic activity">
    <reaction evidence="14">
        <text>(R)-carnitine + acetyl-CoA = O-acetyl-(R)-carnitine + CoA</text>
        <dbReference type="Rhea" id="RHEA:21136"/>
        <dbReference type="ChEBI" id="CHEBI:16347"/>
        <dbReference type="ChEBI" id="CHEBI:57287"/>
        <dbReference type="ChEBI" id="CHEBI:57288"/>
        <dbReference type="ChEBI" id="CHEBI:57589"/>
        <dbReference type="EC" id="2.3.1.7"/>
    </reaction>
</comment>
<proteinExistence type="inferred from homology"/>
<evidence type="ECO:0000256" key="3">
    <source>
        <dbReference type="ARBA" id="ARBA00005232"/>
    </source>
</evidence>
<comment type="subcellular location">
    <subcellularLocation>
        <location evidence="2">Mitochondrion inner membrane</location>
        <topology evidence="2">Peripheral membrane protein</topology>
        <orientation evidence="2">Matrix side</orientation>
    </subcellularLocation>
    <subcellularLocation>
        <location evidence="1">Peroxisome</location>
    </subcellularLocation>
</comment>
<evidence type="ECO:0000256" key="10">
    <source>
        <dbReference type="ARBA" id="ARBA00023128"/>
    </source>
</evidence>
<feature type="domain" description="Choline/carnitine acyltransferase" evidence="20">
    <location>
        <begin position="23"/>
        <end position="579"/>
    </location>
</feature>
<evidence type="ECO:0000256" key="2">
    <source>
        <dbReference type="ARBA" id="ARBA00004443"/>
    </source>
</evidence>
<sequence length="599" mass="67258">MPSSTKPALEAKLFKYQTSLPKLPVPTLQETCATYLQSVKPLVDDAAFAKTAAAVAEFQAPNGKGHELQQRLIQHDASKTTSWLIDWWNSYAYMAYRDPVVVWVNYFFTFVDYKKYVNKPALRAAELVTAAFEFRRLIVSEELEPDTARKVALCSHQYRFLFNSTRIPALPEDTTRTSDPNTNNHIIVLRNNKFYVLHVVVDGRQLATVEIEAQLQKIYQLAGTTKDIPVGAFTTQDRDSWAKIRSQLIASPKNKASLDKIETAAFVVCLDDTKPVTYEQRSKSCWVGDGKNRFFDKSFQFIVFDNGVAGFNGEHSMMDATPTSRLCDWALDSLAKGKINHGTPSPSTKLPEPTKIEFDLTENLKHEVQIAEKKFEDLVAKHELTVTVFDGYGKNLIKKLGCSPDAYAQMAIQLAYYKTYGVSRATYESAQTKKYAYGRTETGRSVSIESVAWVKAMEDPNLSVVDKGGLGRKAIASQSSYMAIAVEGKGVDRHLLGLRLLLKPDEQKPAIFTDPSYALSSHWNLSTSQISSEYYNGYGWGEVVADGYGVAYMVNDNILQFNLVSQKLKNEEMRYNLFEALREMKVVFEATAPPPKAKL</sequence>
<dbReference type="Gene3D" id="3.30.559.70">
    <property type="entry name" value="Choline/Carnitine o-acyltransferase, domain 2"/>
    <property type="match status" value="1"/>
</dbReference>
<evidence type="ECO:0000256" key="15">
    <source>
        <dbReference type="ARBA" id="ARBA00053195"/>
    </source>
</evidence>
<dbReference type="InterPro" id="IPR023213">
    <property type="entry name" value="CAT-like_dom_sf"/>
</dbReference>
<keyword evidence="12" id="KW-0576">Peroxisome</keyword>
<keyword evidence="10" id="KW-0496">Mitochondrion</keyword>
<dbReference type="FunFam" id="3.30.559.70:FF:000007">
    <property type="entry name" value="Carnitine O-acetyltransferase, mitochondrial"/>
    <property type="match status" value="1"/>
</dbReference>
<evidence type="ECO:0000256" key="14">
    <source>
        <dbReference type="ARBA" id="ARBA00052702"/>
    </source>
</evidence>
<dbReference type="GO" id="GO:0005777">
    <property type="term" value="C:peroxisome"/>
    <property type="evidence" value="ECO:0007669"/>
    <property type="project" value="UniProtKB-SubCell"/>
</dbReference>
<evidence type="ECO:0000259" key="20">
    <source>
        <dbReference type="Pfam" id="PF00755"/>
    </source>
</evidence>
<dbReference type="Gene3D" id="3.30.559.10">
    <property type="entry name" value="Chloramphenicol acetyltransferase-like domain"/>
    <property type="match status" value="1"/>
</dbReference>
<dbReference type="GO" id="GO:0004092">
    <property type="term" value="F:carnitine O-acetyltransferase activity"/>
    <property type="evidence" value="ECO:0007669"/>
    <property type="project" value="UniProtKB-EC"/>
</dbReference>
<evidence type="ECO:0000256" key="5">
    <source>
        <dbReference type="ARBA" id="ARBA00022679"/>
    </source>
</evidence>
<comment type="caution">
    <text evidence="21">The sequence shown here is derived from an EMBL/GenBank/DDBJ whole genome shotgun (WGS) entry which is preliminary data.</text>
</comment>
<evidence type="ECO:0000256" key="7">
    <source>
        <dbReference type="ARBA" id="ARBA00022832"/>
    </source>
</evidence>
<organism evidence="21 22">
    <name type="scientific">Physocladia obscura</name>
    <dbReference type="NCBI Taxonomy" id="109957"/>
    <lineage>
        <taxon>Eukaryota</taxon>
        <taxon>Fungi</taxon>
        <taxon>Fungi incertae sedis</taxon>
        <taxon>Chytridiomycota</taxon>
        <taxon>Chytridiomycota incertae sedis</taxon>
        <taxon>Chytridiomycetes</taxon>
        <taxon>Chytridiales</taxon>
        <taxon>Chytriomycetaceae</taxon>
        <taxon>Physocladia</taxon>
    </lineage>
</organism>
<comment type="function">
    <text evidence="15">Carnitine acetylase is specific for short chain fatty acids. Carnitine acetylase seems to affect the flux through the pyruvate dehydrogenase complex. It may be involved as well in the transport of acetyl-CoA into mitochondria.</text>
</comment>
<keyword evidence="13 19" id="KW-0012">Acyltransferase</keyword>
<evidence type="ECO:0000256" key="6">
    <source>
        <dbReference type="ARBA" id="ARBA00022792"/>
    </source>
</evidence>
<evidence type="ECO:0000256" key="19">
    <source>
        <dbReference type="RuleBase" id="RU003801"/>
    </source>
</evidence>
<dbReference type="GO" id="GO:0009437">
    <property type="term" value="P:carnitine metabolic process"/>
    <property type="evidence" value="ECO:0007669"/>
    <property type="project" value="TreeGrafter"/>
</dbReference>
<dbReference type="Proteomes" id="UP001211907">
    <property type="component" value="Unassembled WGS sequence"/>
</dbReference>
<evidence type="ECO:0000313" key="22">
    <source>
        <dbReference type="Proteomes" id="UP001211907"/>
    </source>
</evidence>
<keyword evidence="6" id="KW-0999">Mitochondrion inner membrane</keyword>
<evidence type="ECO:0000256" key="11">
    <source>
        <dbReference type="ARBA" id="ARBA00023136"/>
    </source>
</evidence>
<accession>A0AAD5SZJ1</accession>
<keyword evidence="5 19" id="KW-0808">Transferase</keyword>
<dbReference type="PANTHER" id="PTHR22589">
    <property type="entry name" value="CARNITINE O-ACYLTRANSFERASE"/>
    <property type="match status" value="1"/>
</dbReference>
<feature type="active site" description="Proton acceptor" evidence="18">
    <location>
        <position position="315"/>
    </location>
</feature>
<evidence type="ECO:0000256" key="1">
    <source>
        <dbReference type="ARBA" id="ARBA00004275"/>
    </source>
</evidence>
<evidence type="ECO:0000256" key="16">
    <source>
        <dbReference type="ARBA" id="ARBA00066910"/>
    </source>
</evidence>
<reference evidence="21" key="1">
    <citation type="submission" date="2020-05" db="EMBL/GenBank/DDBJ databases">
        <title>Phylogenomic resolution of chytrid fungi.</title>
        <authorList>
            <person name="Stajich J.E."/>
            <person name="Amses K."/>
            <person name="Simmons R."/>
            <person name="Seto K."/>
            <person name="Myers J."/>
            <person name="Bonds A."/>
            <person name="Quandt C.A."/>
            <person name="Barry K."/>
            <person name="Liu P."/>
            <person name="Grigoriev I."/>
            <person name="Longcore J.E."/>
            <person name="James T.Y."/>
        </authorList>
    </citation>
    <scope>NUCLEOTIDE SEQUENCE</scope>
    <source>
        <strain evidence="21">JEL0513</strain>
    </source>
</reference>
<gene>
    <name evidence="21" type="primary">CAT2_2</name>
    <name evidence="21" type="ORF">HK100_012605</name>
</gene>
<comment type="similarity">
    <text evidence="3 19">Belongs to the carnitine/choline acetyltransferase family.</text>
</comment>
<dbReference type="EC" id="2.3.1.7" evidence="16"/>
<keyword evidence="11" id="KW-0472">Membrane</keyword>
<evidence type="ECO:0000256" key="13">
    <source>
        <dbReference type="ARBA" id="ARBA00023315"/>
    </source>
</evidence>
<keyword evidence="8" id="KW-0809">Transit peptide</keyword>
<dbReference type="GO" id="GO:0005743">
    <property type="term" value="C:mitochondrial inner membrane"/>
    <property type="evidence" value="ECO:0007669"/>
    <property type="project" value="UniProtKB-SubCell"/>
</dbReference>
<dbReference type="PROSITE" id="PS00440">
    <property type="entry name" value="ACYLTRANSF_C_2"/>
    <property type="match status" value="1"/>
</dbReference>
<name>A0AAD5SZJ1_9FUNG</name>
<evidence type="ECO:0000313" key="21">
    <source>
        <dbReference type="EMBL" id="KAJ3120893.1"/>
    </source>
</evidence>